<proteinExistence type="predicted"/>
<sequence length="128" mass="14437">MEVAVSRQKKQAQQVPIGSGVLGIGIISRLDNTALQNNHKRRMIGVFFNLKTVYTMSHMSSKDIRQKAVTIIATHFGESMAGMYRHFYVGKSDELILTSLTELLTEYLGQRGAEQELEKYSLNKIICN</sequence>
<name>A0A2H0TPI4_9BACT</name>
<evidence type="ECO:0000313" key="2">
    <source>
        <dbReference type="Proteomes" id="UP000230154"/>
    </source>
</evidence>
<accession>A0A2H0TPI4</accession>
<organism evidence="1 2">
    <name type="scientific">Candidatus Magasanikbacteria bacterium CG10_big_fil_rev_8_21_14_0_10_47_10</name>
    <dbReference type="NCBI Taxonomy" id="1974652"/>
    <lineage>
        <taxon>Bacteria</taxon>
        <taxon>Candidatus Magasanikiibacteriota</taxon>
    </lineage>
</organism>
<evidence type="ECO:0000313" key="1">
    <source>
        <dbReference type="EMBL" id="PIR74078.1"/>
    </source>
</evidence>
<gene>
    <name evidence="1" type="ORF">COU35_04525</name>
</gene>
<dbReference type="EMBL" id="PFCB01000030">
    <property type="protein sequence ID" value="PIR74078.1"/>
    <property type="molecule type" value="Genomic_DNA"/>
</dbReference>
<protein>
    <submittedName>
        <fullName evidence="1">Uncharacterized protein</fullName>
    </submittedName>
</protein>
<dbReference type="Proteomes" id="UP000230154">
    <property type="component" value="Unassembled WGS sequence"/>
</dbReference>
<comment type="caution">
    <text evidence="1">The sequence shown here is derived from an EMBL/GenBank/DDBJ whole genome shotgun (WGS) entry which is preliminary data.</text>
</comment>
<dbReference type="AlphaFoldDB" id="A0A2H0TPI4"/>
<reference evidence="2" key="1">
    <citation type="submission" date="2017-09" db="EMBL/GenBank/DDBJ databases">
        <title>Depth-based differentiation of microbial function through sediment-hosted aquifers and enrichment of novel symbionts in the deep terrestrial subsurface.</title>
        <authorList>
            <person name="Probst A.J."/>
            <person name="Ladd B."/>
            <person name="Jarett J.K."/>
            <person name="Geller-Mcgrath D.E."/>
            <person name="Sieber C.M.K."/>
            <person name="Emerson J.B."/>
            <person name="Anantharaman K."/>
            <person name="Thomas B.C."/>
            <person name="Malmstrom R."/>
            <person name="Stieglmeier M."/>
            <person name="Klingl A."/>
            <person name="Woyke T."/>
            <person name="Ryan C.M."/>
            <person name="Banfield J.F."/>
        </authorList>
    </citation>
    <scope>NUCLEOTIDE SEQUENCE [LARGE SCALE GENOMIC DNA]</scope>
</reference>